<accession>Q6RXJ2</accession>
<dbReference type="EMBL" id="AH013698">
    <property type="protein sequence ID" value="AAS48930.1"/>
    <property type="molecule type" value="Genomic_DNA"/>
</dbReference>
<organismHost>
    <name type="scientific">Homo sapiens</name>
    <name type="common">Human</name>
    <dbReference type="NCBI Taxonomy" id="9606"/>
</organismHost>
<dbReference type="Pfam" id="PF16758">
    <property type="entry name" value="UL141"/>
    <property type="match status" value="1"/>
</dbReference>
<organism evidence="2">
    <name type="scientific">Human cytomegalovirus</name>
    <name type="common">HHV-5</name>
    <name type="synonym">Human herpesvirus 5</name>
    <dbReference type="NCBI Taxonomy" id="10359"/>
    <lineage>
        <taxon>Viruses</taxon>
        <taxon>Duplodnaviria</taxon>
        <taxon>Heunggongvirae</taxon>
        <taxon>Peploviricota</taxon>
        <taxon>Herviviricetes</taxon>
        <taxon>Herpesvirales</taxon>
        <taxon>Orthoherpesviridae</taxon>
        <taxon>Betaherpesvirinae</taxon>
        <taxon>Cytomegalovirus</taxon>
        <taxon>Cytomegalovirus humanbeta5</taxon>
    </lineage>
</organism>
<dbReference type="Gene3D" id="2.60.40.3790">
    <property type="match status" value="1"/>
</dbReference>
<feature type="region of interest" description="Disordered" evidence="1">
    <location>
        <begin position="365"/>
        <end position="395"/>
    </location>
</feature>
<feature type="compositionally biased region" description="Low complexity" evidence="1">
    <location>
        <begin position="373"/>
        <end position="387"/>
    </location>
</feature>
<gene>
    <name evidence="2" type="primary">UL14</name>
    <name evidence="2" type="ORF">HHV5gp020</name>
</gene>
<evidence type="ECO:0000313" key="2">
    <source>
        <dbReference type="EMBL" id="AAS48930.1"/>
    </source>
</evidence>
<name>Q6RXJ2_HCMV</name>
<dbReference type="InterPro" id="IPR031918">
    <property type="entry name" value="UL141"/>
</dbReference>
<proteinExistence type="predicted"/>
<reference evidence="2" key="1">
    <citation type="submission" date="2003-11" db="EMBL/GenBank/DDBJ databases">
        <title>Differences in the Nucleotide Sequences between the AD169 and Toledo Strains of Human Cytomegalovirus.</title>
        <authorList>
            <person name="Brondke H."/>
            <person name="Schmitz B."/>
            <person name="Shenk T."/>
            <person name="Doerfler W."/>
        </authorList>
    </citation>
    <scope>NUCLEOTIDE SEQUENCE</scope>
    <source>
        <strain evidence="2">Toledo</strain>
    </source>
</reference>
<evidence type="ECO:0000256" key="1">
    <source>
        <dbReference type="SAM" id="MobiDB-lite"/>
    </source>
</evidence>
<dbReference type="InterPro" id="IPR038504">
    <property type="entry name" value="UL141-like_sf"/>
</dbReference>
<protein>
    <submittedName>
        <fullName evidence="2">UL14</fullName>
    </submittedName>
</protein>
<sequence length="395" mass="44445">MLRTVGLELPGSTTHDDLEYTEPFLYFPPSPVAYACQTLPIKIICQSHLIYNMWSRVVFLRSSETQTGMGGGRLPPLWLPLLIAWSEWGNCCLDAPPVVRSPCLQPVRDRNRERNPGSPQLLPYGDRLEVACIFPAHDWPEVSIRVHLCYWPEIVRSLVVDARSGQVLHNDASCYIAGGRWRFEDGGAAQRLSLSFRLITETAGTYTCVLGNETHSLATETTALVADVHDLRHSDRSCDLAFGSRSQTRYLWTPDPSRLRSINCGWEGERHRVVHYIPGTSGLLPSCEEDERELCVPFISQSIADNNCSRRHRVDGARRRYHLRRDYWLTDPKIGLLAAGSVALTSLCHLLCYWCSESYRRLNTEEENEAAEETAAGEASAVAAAAVSEEEQQRE</sequence>